<dbReference type="Pfam" id="PF04397">
    <property type="entry name" value="LytTR"/>
    <property type="match status" value="1"/>
</dbReference>
<accession>A0A2T4LVW6</accession>
<evidence type="ECO:0000256" key="1">
    <source>
        <dbReference type="ARBA" id="ARBA00004496"/>
    </source>
</evidence>
<dbReference type="PANTHER" id="PTHR37299">
    <property type="entry name" value="TRANSCRIPTIONAL REGULATOR-RELATED"/>
    <property type="match status" value="1"/>
</dbReference>
<comment type="subcellular location">
    <subcellularLocation>
        <location evidence="1">Cytoplasm</location>
    </subcellularLocation>
</comment>
<dbReference type="SMART" id="SM00850">
    <property type="entry name" value="LytTR"/>
    <property type="match status" value="1"/>
</dbReference>
<dbReference type="RefSeq" id="WP_107523298.1">
    <property type="nucleotide sequence ID" value="NZ_CP126540.1"/>
</dbReference>
<dbReference type="PANTHER" id="PTHR37299:SF4">
    <property type="entry name" value="TRANSCRIPTIONAL REGULATOR"/>
    <property type="match status" value="1"/>
</dbReference>
<dbReference type="InterPro" id="IPR007492">
    <property type="entry name" value="LytTR_DNA-bd_dom"/>
</dbReference>
<name>A0A2T4LVW6_9STAP</name>
<reference evidence="3 4" key="1">
    <citation type="journal article" date="2016" name="Front. Microbiol.">
        <title>Comprehensive Phylogenetic Analysis of Bovine Non-aureus Staphylococci Species Based on Whole-Genome Sequencing.</title>
        <authorList>
            <person name="Naushad S."/>
            <person name="Barkema H.W."/>
            <person name="Luby C."/>
            <person name="Condas L.A."/>
            <person name="Nobrega D.B."/>
            <person name="Carson D.A."/>
            <person name="De Buck J."/>
        </authorList>
    </citation>
    <scope>NUCLEOTIDE SEQUENCE [LARGE SCALE GENOMIC DNA]</scope>
    <source>
        <strain evidence="3 4">SNUC 3829</strain>
    </source>
</reference>
<dbReference type="GO" id="GO:0003677">
    <property type="term" value="F:DNA binding"/>
    <property type="evidence" value="ECO:0007669"/>
    <property type="project" value="InterPro"/>
</dbReference>
<sequence length="152" mass="17168">MESDVRVHLKIDEVRTITEVNINTFDRKTGESLLEHINNFTFSNLDKLGIKTSEGIFMISKSDIMFAEIFDKEITITTTEKELTTRMSLSTLQHKLAGAFFIQISKSSIINVHFIKKVNPSFSGNLIATLTNGKKVSISRRYVKNLNKALGI</sequence>
<dbReference type="Proteomes" id="UP000241208">
    <property type="component" value="Unassembled WGS sequence"/>
</dbReference>
<protein>
    <recommendedName>
        <fullName evidence="2">HTH LytTR-type domain-containing protein</fullName>
    </recommendedName>
</protein>
<gene>
    <name evidence="3" type="ORF">BUY34_00695</name>
</gene>
<dbReference type="PROSITE" id="PS50930">
    <property type="entry name" value="HTH_LYTTR"/>
    <property type="match status" value="1"/>
</dbReference>
<dbReference type="STRING" id="29382.BZ166_04330"/>
<evidence type="ECO:0000313" key="3">
    <source>
        <dbReference type="EMBL" id="PTF67661.1"/>
    </source>
</evidence>
<dbReference type="InterPro" id="IPR046947">
    <property type="entry name" value="LytR-like"/>
</dbReference>
<dbReference type="GO" id="GO:0005737">
    <property type="term" value="C:cytoplasm"/>
    <property type="evidence" value="ECO:0007669"/>
    <property type="project" value="UniProtKB-SubCell"/>
</dbReference>
<proteinExistence type="predicted"/>
<dbReference type="EMBL" id="PYZR01000003">
    <property type="protein sequence ID" value="PTF67661.1"/>
    <property type="molecule type" value="Genomic_DNA"/>
</dbReference>
<evidence type="ECO:0000259" key="2">
    <source>
        <dbReference type="PROSITE" id="PS50930"/>
    </source>
</evidence>
<evidence type="ECO:0000313" key="4">
    <source>
        <dbReference type="Proteomes" id="UP000241208"/>
    </source>
</evidence>
<dbReference type="AlphaFoldDB" id="A0A2T4LVW6"/>
<comment type="caution">
    <text evidence="3">The sequence shown here is derived from an EMBL/GenBank/DDBJ whole genome shotgun (WGS) entry which is preliminary data.</text>
</comment>
<feature type="domain" description="HTH LytTR-type" evidence="2">
    <location>
        <begin position="48"/>
        <end position="152"/>
    </location>
</feature>
<dbReference type="GO" id="GO:0000156">
    <property type="term" value="F:phosphorelay response regulator activity"/>
    <property type="evidence" value="ECO:0007669"/>
    <property type="project" value="InterPro"/>
</dbReference>
<dbReference type="Gene3D" id="2.40.50.1020">
    <property type="entry name" value="LytTr DNA-binding domain"/>
    <property type="match status" value="1"/>
</dbReference>
<organism evidence="3 4">
    <name type="scientific">Staphylococcus cohnii</name>
    <dbReference type="NCBI Taxonomy" id="29382"/>
    <lineage>
        <taxon>Bacteria</taxon>
        <taxon>Bacillati</taxon>
        <taxon>Bacillota</taxon>
        <taxon>Bacilli</taxon>
        <taxon>Bacillales</taxon>
        <taxon>Staphylococcaceae</taxon>
        <taxon>Staphylococcus</taxon>
        <taxon>Staphylococcus cohnii species complex</taxon>
    </lineage>
</organism>